<comment type="subunit">
    <text evidence="2">Component of the endosomal sorting complex required for transport II (ESCRT-II).</text>
</comment>
<comment type="function">
    <text evidence="2">Component of the endosomal sorting complex required for transport II (ESCRT-II), which is required for multivesicular body (MVB) formation and sorting of endosomal cargo proteins into MVBs.</text>
</comment>
<dbReference type="Pfam" id="PF04157">
    <property type="entry name" value="EAP30"/>
    <property type="match status" value="1"/>
</dbReference>
<evidence type="ECO:0000313" key="4">
    <source>
        <dbReference type="Proteomes" id="UP001497392"/>
    </source>
</evidence>
<dbReference type="InterPro" id="IPR036390">
    <property type="entry name" value="WH_DNA-bd_sf"/>
</dbReference>
<organism evidence="3 4">
    <name type="scientific">Coccomyxa viridis</name>
    <dbReference type="NCBI Taxonomy" id="1274662"/>
    <lineage>
        <taxon>Eukaryota</taxon>
        <taxon>Viridiplantae</taxon>
        <taxon>Chlorophyta</taxon>
        <taxon>core chlorophytes</taxon>
        <taxon>Trebouxiophyceae</taxon>
        <taxon>Trebouxiophyceae incertae sedis</taxon>
        <taxon>Coccomyxaceae</taxon>
        <taxon>Coccomyxa</taxon>
    </lineage>
</organism>
<proteinExistence type="inferred from homology"/>
<reference evidence="3 4" key="1">
    <citation type="submission" date="2024-06" db="EMBL/GenBank/DDBJ databases">
        <authorList>
            <person name="Kraege A."/>
            <person name="Thomma B."/>
        </authorList>
    </citation>
    <scope>NUCLEOTIDE SEQUENCE [LARGE SCALE GENOMIC DNA]</scope>
</reference>
<dbReference type="PIRSF" id="PIRSF017215">
    <property type="entry name" value="ESCRT2_Vps22"/>
    <property type="match status" value="1"/>
</dbReference>
<dbReference type="Gene3D" id="6.10.140.180">
    <property type="match status" value="1"/>
</dbReference>
<protein>
    <recommendedName>
        <fullName evidence="2">Vacuolar protein sorting-associated protein</fullName>
    </recommendedName>
</protein>
<evidence type="ECO:0000313" key="3">
    <source>
        <dbReference type="EMBL" id="CAL5218422.1"/>
    </source>
</evidence>
<dbReference type="EMBL" id="CAXHTA020000001">
    <property type="protein sequence ID" value="CAL5218422.1"/>
    <property type="molecule type" value="Genomic_DNA"/>
</dbReference>
<name>A0ABP1FK72_9CHLO</name>
<keyword evidence="2" id="KW-0813">Transport</keyword>
<comment type="similarity">
    <text evidence="1 2">Belongs to the SNF8 family.</text>
</comment>
<keyword evidence="2" id="KW-0653">Protein transport</keyword>
<dbReference type="Gene3D" id="1.10.10.10">
    <property type="entry name" value="Winged helix-like DNA-binding domain superfamily/Winged helix DNA-binding domain"/>
    <property type="match status" value="2"/>
</dbReference>
<dbReference type="SUPFAM" id="SSF46785">
    <property type="entry name" value="Winged helix' DNA-binding domain"/>
    <property type="match status" value="2"/>
</dbReference>
<keyword evidence="4" id="KW-1185">Reference proteome</keyword>
<accession>A0ABP1FK72</accession>
<dbReference type="PANTHER" id="PTHR12806:SF0">
    <property type="entry name" value="VACUOLAR-SORTING PROTEIN SNF8"/>
    <property type="match status" value="1"/>
</dbReference>
<evidence type="ECO:0000256" key="2">
    <source>
        <dbReference type="PIRNR" id="PIRNR017215"/>
    </source>
</evidence>
<sequence>MRRRPGIQGLQRTAQARDQYKALGKDVAATRLEHMQAQMASFKENLEDFALKHRDDIRKDPAFRAQFHVMCTNIGVDPLASNKGVWAQVLGFGDFYYELGVQIVEACLATRSLNGGLMEMKPLMRFVNRRRGSKADPITEDDVIRAIDKLQVLGGGFSIMKVGQQTLVRSVPGELNTDKNEVLRLAQGRGCISKQILTEECKWQEARVVETLWSLLKEGIAMVDDQGPGGQRLYWFPCLESSGAAQGEVVP</sequence>
<dbReference type="InterPro" id="IPR016689">
    <property type="entry name" value="ESCRT-2_cplx_Snf8"/>
</dbReference>
<dbReference type="Proteomes" id="UP001497392">
    <property type="component" value="Unassembled WGS sequence"/>
</dbReference>
<dbReference type="PANTHER" id="PTHR12806">
    <property type="entry name" value="EAP30 SUBUNIT OF ELL COMPLEX"/>
    <property type="match status" value="1"/>
</dbReference>
<gene>
    <name evidence="3" type="primary">g99</name>
    <name evidence="3" type="ORF">VP750_LOCUS81</name>
</gene>
<dbReference type="InterPro" id="IPR040608">
    <property type="entry name" value="Snf8/Vps36"/>
</dbReference>
<comment type="caution">
    <text evidence="3">The sequence shown here is derived from an EMBL/GenBank/DDBJ whole genome shotgun (WGS) entry which is preliminary data.</text>
</comment>
<evidence type="ECO:0000256" key="1">
    <source>
        <dbReference type="ARBA" id="ARBA00009834"/>
    </source>
</evidence>
<dbReference type="InterPro" id="IPR036388">
    <property type="entry name" value="WH-like_DNA-bd_sf"/>
</dbReference>